<feature type="non-terminal residue" evidence="3">
    <location>
        <position position="1"/>
    </location>
</feature>
<keyword evidence="2" id="KW-1185">Reference proteome</keyword>
<dbReference type="GeneID" id="102804265"/>
<feature type="non-terminal residue" evidence="3">
    <location>
        <position position="172"/>
    </location>
</feature>
<protein>
    <submittedName>
        <fullName evidence="3">Uncharacterized protein LOC102804265</fullName>
    </submittedName>
</protein>
<dbReference type="RefSeq" id="XP_006822754.1">
    <property type="nucleotide sequence ID" value="XM_006822691.1"/>
</dbReference>
<evidence type="ECO:0000313" key="2">
    <source>
        <dbReference type="Proteomes" id="UP000694865"/>
    </source>
</evidence>
<feature type="signal peptide" evidence="1">
    <location>
        <begin position="1"/>
        <end position="21"/>
    </location>
</feature>
<keyword evidence="1" id="KW-0732">Signal</keyword>
<reference evidence="3" key="1">
    <citation type="submission" date="2025-08" db="UniProtKB">
        <authorList>
            <consortium name="RefSeq"/>
        </authorList>
    </citation>
    <scope>IDENTIFICATION</scope>
    <source>
        <tissue evidence="3">Testes</tissue>
    </source>
</reference>
<accession>A0ABM0MRW3</accession>
<name>A0ABM0MRW3_SACKO</name>
<feature type="chain" id="PRO_5046255753" evidence="1">
    <location>
        <begin position="22"/>
        <end position="172"/>
    </location>
</feature>
<dbReference type="Proteomes" id="UP000694865">
    <property type="component" value="Unplaced"/>
</dbReference>
<evidence type="ECO:0000256" key="1">
    <source>
        <dbReference type="SAM" id="SignalP"/>
    </source>
</evidence>
<sequence length="172" mass="19769">YILMIVLSCISFAGDLLLSLASKYKNSTFINLMDNVEGAEKLYKRVKQMNLTNLLVAALPDTVDDTLTHKLVESPEFFRYQFIDLEEFLLLIGTLDDRESFNRMLGEIISSSVTTFIQLPSAQTMSLAFSTFYPADIFDGRNSKELTKEDLYLHDNHPFNFYKNGEIKIIRE</sequence>
<gene>
    <name evidence="3" type="primary">LOC102804265</name>
</gene>
<proteinExistence type="predicted"/>
<organism evidence="2 3">
    <name type="scientific">Saccoglossus kowalevskii</name>
    <name type="common">Acorn worm</name>
    <dbReference type="NCBI Taxonomy" id="10224"/>
    <lineage>
        <taxon>Eukaryota</taxon>
        <taxon>Metazoa</taxon>
        <taxon>Hemichordata</taxon>
        <taxon>Enteropneusta</taxon>
        <taxon>Harrimaniidae</taxon>
        <taxon>Saccoglossus</taxon>
    </lineage>
</organism>
<evidence type="ECO:0000313" key="3">
    <source>
        <dbReference type="RefSeq" id="XP_006822754.1"/>
    </source>
</evidence>